<dbReference type="GO" id="GO:0031418">
    <property type="term" value="F:L-ascorbic acid binding"/>
    <property type="evidence" value="ECO:0007669"/>
    <property type="project" value="InterPro"/>
</dbReference>
<sequence>MPRSKVPKHARPTAPAALPNWPQFRPPLPVAELAPQLHPATPKIASIPSFFPKSLCRDYVAFLKTLPLQTTPGKPKRGEAVRVNDRFQVDDPGFALRLWETTGLKEALLGNHRLKNLWEGEPVGLNPNIRIYRYSKGQYFDCHYDESNNLTLHHHGAAIPAPARTTWTLLLYLTSSSEGCVGGETVFYPRDRQIDAEAIAVSLETGTLLLHKHGDDCLLHEGREVKAGEKWVLRTDLCVKR</sequence>
<evidence type="ECO:0000256" key="5">
    <source>
        <dbReference type="ARBA" id="ARBA00023004"/>
    </source>
</evidence>
<proteinExistence type="predicted"/>
<evidence type="ECO:0000256" key="6">
    <source>
        <dbReference type="SAM" id="MobiDB-lite"/>
    </source>
</evidence>
<dbReference type="Gene3D" id="2.60.120.620">
    <property type="entry name" value="q2cbj1_9rhob like domain"/>
    <property type="match status" value="1"/>
</dbReference>
<reference evidence="11" key="2">
    <citation type="journal article" date="2016" name="Genome Announc.">
        <title>Genome sequence of Ustilaginoidea virens IPU010, a rice pathogenic fungus causing false smut.</title>
        <authorList>
            <person name="Kumagai T."/>
            <person name="Ishii T."/>
            <person name="Terai G."/>
            <person name="Umemura M."/>
            <person name="Machida M."/>
            <person name="Asai K."/>
        </authorList>
    </citation>
    <scope>NUCLEOTIDE SEQUENCE [LARGE SCALE GENOMIC DNA]</scope>
    <source>
        <strain evidence="11">IPU010</strain>
    </source>
</reference>
<evidence type="ECO:0000313" key="10">
    <source>
        <dbReference type="Proteomes" id="UP000027002"/>
    </source>
</evidence>
<dbReference type="OrthoDB" id="69177at2759"/>
<dbReference type="KEGG" id="uvi:66065143"/>
<dbReference type="Pfam" id="PF13640">
    <property type="entry name" value="2OG-FeII_Oxy_3"/>
    <property type="match status" value="1"/>
</dbReference>
<evidence type="ECO:0000256" key="4">
    <source>
        <dbReference type="ARBA" id="ARBA00023002"/>
    </source>
</evidence>
<dbReference type="EMBL" id="BBTG02000015">
    <property type="protein sequence ID" value="GAO14562.1"/>
    <property type="molecule type" value="Genomic_DNA"/>
</dbReference>
<dbReference type="InterPro" id="IPR006620">
    <property type="entry name" value="Pro_4_hyd_alph"/>
</dbReference>
<evidence type="ECO:0000256" key="3">
    <source>
        <dbReference type="ARBA" id="ARBA00022964"/>
    </source>
</evidence>
<keyword evidence="5" id="KW-0408">Iron</keyword>
<dbReference type="PANTHER" id="PTHR10869">
    <property type="entry name" value="PROLYL 4-HYDROXYLASE ALPHA SUBUNIT"/>
    <property type="match status" value="1"/>
</dbReference>
<dbReference type="AlphaFoldDB" id="A0A1B5KUE8"/>
<protein>
    <recommendedName>
        <fullName evidence="7">Fe2OG dioxygenase domain-containing protein</fullName>
    </recommendedName>
</protein>
<dbReference type="PROSITE" id="PS51471">
    <property type="entry name" value="FE2OG_OXY"/>
    <property type="match status" value="1"/>
</dbReference>
<evidence type="ECO:0000313" key="11">
    <source>
        <dbReference type="Proteomes" id="UP000054053"/>
    </source>
</evidence>
<reference evidence="8" key="1">
    <citation type="journal article" date="2016" name="Genome Announc.">
        <title>Genome Sequence of Ustilaginoidea virens IPU010, a Rice Pathogenic Fungus Causing False Smut.</title>
        <authorList>
            <person name="Kumagai T."/>
            <person name="Ishii T."/>
            <person name="Terai G."/>
            <person name="Umemura M."/>
            <person name="Machida M."/>
            <person name="Asai K."/>
        </authorList>
    </citation>
    <scope>NUCLEOTIDE SEQUENCE [LARGE SCALE GENOMIC DNA]</scope>
    <source>
        <strain evidence="8">IPU010</strain>
    </source>
</reference>
<organism evidence="8 11">
    <name type="scientific">Ustilaginoidea virens</name>
    <name type="common">Rice false smut fungus</name>
    <name type="synonym">Villosiclava virens</name>
    <dbReference type="NCBI Taxonomy" id="1159556"/>
    <lineage>
        <taxon>Eukaryota</taxon>
        <taxon>Fungi</taxon>
        <taxon>Dikarya</taxon>
        <taxon>Ascomycota</taxon>
        <taxon>Pezizomycotina</taxon>
        <taxon>Sordariomycetes</taxon>
        <taxon>Hypocreomycetidae</taxon>
        <taxon>Hypocreales</taxon>
        <taxon>Clavicipitaceae</taxon>
        <taxon>Ustilaginoidea</taxon>
    </lineage>
</organism>
<name>A0A1B5KUE8_USTVR</name>
<keyword evidence="3" id="KW-0223">Dioxygenase</keyword>
<keyword evidence="2" id="KW-0479">Metal-binding</keyword>
<feature type="region of interest" description="Disordered" evidence="6">
    <location>
        <begin position="1"/>
        <end position="21"/>
    </location>
</feature>
<gene>
    <name evidence="9" type="ORF">UV8b_04365</name>
    <name evidence="8" type="ORF">UVI_02032720</name>
</gene>
<dbReference type="InterPro" id="IPR044862">
    <property type="entry name" value="Pro_4_hyd_alph_FE2OG_OXY"/>
</dbReference>
<dbReference type="Proteomes" id="UP000054053">
    <property type="component" value="Unassembled WGS sequence"/>
</dbReference>
<comment type="cofactor">
    <cofactor evidence="1">
        <name>L-ascorbate</name>
        <dbReference type="ChEBI" id="CHEBI:38290"/>
    </cofactor>
</comment>
<evidence type="ECO:0000256" key="1">
    <source>
        <dbReference type="ARBA" id="ARBA00001961"/>
    </source>
</evidence>
<dbReference type="PANTHER" id="PTHR10869:SF236">
    <property type="entry name" value="PROLYL 4-HYDROXYLASE ALPHA SUBUNIT DOMAIN-CONTAINING PROTEIN"/>
    <property type="match status" value="1"/>
</dbReference>
<evidence type="ECO:0000313" key="9">
    <source>
        <dbReference type="EMBL" id="QUC20124.1"/>
    </source>
</evidence>
<evidence type="ECO:0000256" key="2">
    <source>
        <dbReference type="ARBA" id="ARBA00022723"/>
    </source>
</evidence>
<reference evidence="9" key="3">
    <citation type="submission" date="2020-03" db="EMBL/GenBank/DDBJ databases">
        <title>A mixture of massive structural variations and highly conserved coding sequences in Ustilaginoidea virens genome.</title>
        <authorList>
            <person name="Zhang K."/>
            <person name="Zhao Z."/>
            <person name="Zhang Z."/>
            <person name="Li Y."/>
            <person name="Hsiang T."/>
            <person name="Sun W."/>
        </authorList>
    </citation>
    <scope>NUCLEOTIDE SEQUENCE</scope>
    <source>
        <strain evidence="9">UV-8b</strain>
    </source>
</reference>
<dbReference type="InterPro" id="IPR045054">
    <property type="entry name" value="P4HA-like"/>
</dbReference>
<dbReference type="GO" id="GO:0005506">
    <property type="term" value="F:iron ion binding"/>
    <property type="evidence" value="ECO:0007669"/>
    <property type="project" value="InterPro"/>
</dbReference>
<dbReference type="SMART" id="SM00702">
    <property type="entry name" value="P4Hc"/>
    <property type="match status" value="1"/>
</dbReference>
<dbReference type="GO" id="GO:0004656">
    <property type="term" value="F:procollagen-proline 4-dioxygenase activity"/>
    <property type="evidence" value="ECO:0007669"/>
    <property type="project" value="TreeGrafter"/>
</dbReference>
<dbReference type="EMBL" id="CP072755">
    <property type="protein sequence ID" value="QUC20124.1"/>
    <property type="molecule type" value="Genomic_DNA"/>
</dbReference>
<feature type="compositionally biased region" description="Basic residues" evidence="6">
    <location>
        <begin position="1"/>
        <end position="11"/>
    </location>
</feature>
<accession>A0A1B5KUE8</accession>
<evidence type="ECO:0000313" key="8">
    <source>
        <dbReference type="EMBL" id="GAO14562.1"/>
    </source>
</evidence>
<dbReference type="GeneID" id="66065143"/>
<dbReference type="InterPro" id="IPR005123">
    <property type="entry name" value="Oxoglu/Fe-dep_dioxygenase_dom"/>
</dbReference>
<keyword evidence="4" id="KW-0560">Oxidoreductase</keyword>
<keyword evidence="10" id="KW-1185">Reference proteome</keyword>
<feature type="domain" description="Fe2OG dioxygenase" evidence="7">
    <location>
        <begin position="124"/>
        <end position="241"/>
    </location>
</feature>
<dbReference type="FunFam" id="2.60.120.620:FF:000021">
    <property type="entry name" value="WGS project CABT00000000 data, contig 2.8"/>
    <property type="match status" value="1"/>
</dbReference>
<dbReference type="RefSeq" id="XP_042997797.1">
    <property type="nucleotide sequence ID" value="XM_043141863.1"/>
</dbReference>
<dbReference type="GO" id="GO:0005783">
    <property type="term" value="C:endoplasmic reticulum"/>
    <property type="evidence" value="ECO:0007669"/>
    <property type="project" value="TreeGrafter"/>
</dbReference>
<dbReference type="Proteomes" id="UP000027002">
    <property type="component" value="Chromosome 3"/>
</dbReference>
<evidence type="ECO:0000259" key="7">
    <source>
        <dbReference type="PROSITE" id="PS51471"/>
    </source>
</evidence>